<sequence>MNMTSLSSNMGKSSIQKYVWSLFLRLFIIFIYVILGTGLLCMMVNSNNQSYNDKYYKILDSERRELLNVLWAESLVQSEHEWSVIANQKLDNYEKSLKTALFSCYGINTKQRAELKNKINEVLALIMTVNDFGEPYDNILGYFSLILYIFGGIVLFYVYLEKFIEIINNLHIPFYKIAGIFFFFSFCYTVIHEILVEEDEEKPFFKNFLNTFYVVTTISKDQKDENSLLLSILQLGGTSLFCSMILISAKIFGNIVKHYEENLEFFEYSFNIIYSIPYKIYEFIHNLFMYLLNGGGRNQKYRKSVDENDEYNIFKNYNSLSNNITMSSANSTLSSSRKGSLRLSKRSYDSLHEEEEGE</sequence>
<feature type="transmembrane region" description="Helical" evidence="1">
    <location>
        <begin position="22"/>
        <end position="45"/>
    </location>
</feature>
<evidence type="ECO:0000256" key="1">
    <source>
        <dbReference type="SAM" id="Phobius"/>
    </source>
</evidence>
<feature type="transmembrane region" description="Helical" evidence="1">
    <location>
        <begin position="139"/>
        <end position="160"/>
    </location>
</feature>
<feature type="transmembrane region" description="Helical" evidence="1">
    <location>
        <begin position="172"/>
        <end position="191"/>
    </location>
</feature>
<reference evidence="3" key="2">
    <citation type="submission" date="2015-08" db="UniProtKB">
        <authorList>
            <consortium name="WormBaseParasite"/>
        </authorList>
    </citation>
    <scope>IDENTIFICATION</scope>
</reference>
<evidence type="ECO:0000313" key="3">
    <source>
        <dbReference type="WBParaSite" id="SVE_0105000.1"/>
    </source>
</evidence>
<organism evidence="2 3">
    <name type="scientific">Strongyloides venezuelensis</name>
    <name type="common">Threadworm</name>
    <dbReference type="NCBI Taxonomy" id="75913"/>
    <lineage>
        <taxon>Eukaryota</taxon>
        <taxon>Metazoa</taxon>
        <taxon>Ecdysozoa</taxon>
        <taxon>Nematoda</taxon>
        <taxon>Chromadorea</taxon>
        <taxon>Rhabditida</taxon>
        <taxon>Tylenchina</taxon>
        <taxon>Panagrolaimomorpha</taxon>
        <taxon>Strongyloidoidea</taxon>
        <taxon>Strongyloididae</taxon>
        <taxon>Strongyloides</taxon>
    </lineage>
</organism>
<proteinExistence type="predicted"/>
<name>A0A0K0EWZ6_STRVS</name>
<accession>A0A0K0EWZ6</accession>
<dbReference type="WBParaSite" id="SVE_0105000.1">
    <property type="protein sequence ID" value="SVE_0105000.1"/>
    <property type="gene ID" value="SVE_0105000"/>
</dbReference>
<feature type="transmembrane region" description="Helical" evidence="1">
    <location>
        <begin position="228"/>
        <end position="249"/>
    </location>
</feature>
<keyword evidence="1" id="KW-0812">Transmembrane</keyword>
<keyword evidence="2" id="KW-1185">Reference proteome</keyword>
<keyword evidence="1" id="KW-0472">Membrane</keyword>
<reference evidence="2" key="1">
    <citation type="submission" date="2014-07" db="EMBL/GenBank/DDBJ databases">
        <authorList>
            <person name="Martin A.A"/>
            <person name="De Silva N."/>
        </authorList>
    </citation>
    <scope>NUCLEOTIDE SEQUENCE</scope>
</reference>
<dbReference type="AlphaFoldDB" id="A0A0K0EWZ6"/>
<dbReference type="STRING" id="75913.A0A0K0EWZ6"/>
<keyword evidence="1" id="KW-1133">Transmembrane helix</keyword>
<protein>
    <submittedName>
        <fullName evidence="3">Ion_trans_2 domain-containing protein</fullName>
    </submittedName>
</protein>
<dbReference type="Proteomes" id="UP000035680">
    <property type="component" value="Unassembled WGS sequence"/>
</dbReference>
<dbReference type="Gene3D" id="1.10.287.70">
    <property type="match status" value="1"/>
</dbReference>
<evidence type="ECO:0000313" key="2">
    <source>
        <dbReference type="Proteomes" id="UP000035680"/>
    </source>
</evidence>